<dbReference type="PANTHER" id="PTHR30625">
    <property type="entry name" value="PROTEIN TOLQ"/>
    <property type="match status" value="1"/>
</dbReference>
<dbReference type="Proteomes" id="UP000526501">
    <property type="component" value="Unassembled WGS sequence"/>
</dbReference>
<keyword evidence="6" id="KW-0653">Protein transport</keyword>
<evidence type="ECO:0000259" key="8">
    <source>
        <dbReference type="Pfam" id="PF01618"/>
    </source>
</evidence>
<dbReference type="GO" id="GO:0017038">
    <property type="term" value="P:protein import"/>
    <property type="evidence" value="ECO:0007669"/>
    <property type="project" value="TreeGrafter"/>
</dbReference>
<dbReference type="GO" id="GO:0005886">
    <property type="term" value="C:plasma membrane"/>
    <property type="evidence" value="ECO:0007669"/>
    <property type="project" value="UniProtKB-SubCell"/>
</dbReference>
<evidence type="ECO:0000256" key="4">
    <source>
        <dbReference type="ARBA" id="ARBA00022989"/>
    </source>
</evidence>
<keyword evidence="10" id="KW-1185">Reference proteome</keyword>
<evidence type="ECO:0000256" key="5">
    <source>
        <dbReference type="ARBA" id="ARBA00023136"/>
    </source>
</evidence>
<keyword evidence="3 7" id="KW-0812">Transmembrane</keyword>
<gene>
    <name evidence="9" type="ORF">H5P27_06275</name>
</gene>
<dbReference type="AlphaFoldDB" id="A0A7X1E7E1"/>
<keyword evidence="2" id="KW-1003">Cell membrane</keyword>
<dbReference type="InterPro" id="IPR050790">
    <property type="entry name" value="ExbB/TolQ_transport"/>
</dbReference>
<dbReference type="EMBL" id="JACHVC010000006">
    <property type="protein sequence ID" value="MBC2605645.1"/>
    <property type="molecule type" value="Genomic_DNA"/>
</dbReference>
<comment type="subcellular location">
    <subcellularLocation>
        <location evidence="1">Cell membrane</location>
        <topology evidence="1">Multi-pass membrane protein</topology>
    </subcellularLocation>
    <subcellularLocation>
        <location evidence="6">Membrane</location>
        <topology evidence="6">Multi-pass membrane protein</topology>
    </subcellularLocation>
</comment>
<proteinExistence type="inferred from homology"/>
<dbReference type="Pfam" id="PF01618">
    <property type="entry name" value="MotA_ExbB"/>
    <property type="match status" value="1"/>
</dbReference>
<keyword evidence="5 7" id="KW-0472">Membrane</keyword>
<dbReference type="InterPro" id="IPR002898">
    <property type="entry name" value="MotA_ExbB_proton_chnl"/>
</dbReference>
<evidence type="ECO:0000313" key="9">
    <source>
        <dbReference type="EMBL" id="MBC2605645.1"/>
    </source>
</evidence>
<evidence type="ECO:0000256" key="2">
    <source>
        <dbReference type="ARBA" id="ARBA00022475"/>
    </source>
</evidence>
<name>A0A7X1E7E1_9BACT</name>
<protein>
    <submittedName>
        <fullName evidence="9">MotA/TolQ/ExbB proton channel family protein</fullName>
    </submittedName>
</protein>
<feature type="transmembrane region" description="Helical" evidence="7">
    <location>
        <begin position="138"/>
        <end position="158"/>
    </location>
</feature>
<evidence type="ECO:0000256" key="6">
    <source>
        <dbReference type="RuleBase" id="RU004057"/>
    </source>
</evidence>
<keyword evidence="4 7" id="KW-1133">Transmembrane helix</keyword>
<keyword evidence="6" id="KW-0813">Transport</keyword>
<comment type="similarity">
    <text evidence="6">Belongs to the exbB/tolQ family.</text>
</comment>
<evidence type="ECO:0000256" key="7">
    <source>
        <dbReference type="SAM" id="Phobius"/>
    </source>
</evidence>
<organism evidence="9 10">
    <name type="scientific">Pelagicoccus albus</name>
    <dbReference type="NCBI Taxonomy" id="415222"/>
    <lineage>
        <taxon>Bacteria</taxon>
        <taxon>Pseudomonadati</taxon>
        <taxon>Verrucomicrobiota</taxon>
        <taxon>Opitutia</taxon>
        <taxon>Puniceicoccales</taxon>
        <taxon>Pelagicoccaceae</taxon>
        <taxon>Pelagicoccus</taxon>
    </lineage>
</organism>
<evidence type="ECO:0000313" key="10">
    <source>
        <dbReference type="Proteomes" id="UP000526501"/>
    </source>
</evidence>
<feature type="transmembrane region" description="Helical" evidence="7">
    <location>
        <begin position="93"/>
        <end position="118"/>
    </location>
</feature>
<feature type="transmembrane region" description="Helical" evidence="7">
    <location>
        <begin position="12"/>
        <end position="31"/>
    </location>
</feature>
<accession>A0A7X1E7E1</accession>
<feature type="domain" description="MotA/TolQ/ExbB proton channel" evidence="8">
    <location>
        <begin position="78"/>
        <end position="174"/>
    </location>
</feature>
<evidence type="ECO:0000256" key="1">
    <source>
        <dbReference type="ARBA" id="ARBA00004651"/>
    </source>
</evidence>
<dbReference type="RefSeq" id="WP_185659513.1">
    <property type="nucleotide sequence ID" value="NZ_CAWPOO010000006.1"/>
</dbReference>
<sequence length="185" mass="20065">MPDILKDAGIFVYPLLACSLVGVFVICERLYSLRRRAILPDELAVEAGEGRRGEGESVSAFGRILRHWHKHEADVGAVKAYARLEVNRMERGLVFLEIVIGAAPLLGLLGTVTGLVTVFGNVSLDTGLPEPALFTKGIAMAMTTTVLGLTVAIPCLIANSYFQRRVETFAVEIEALLEQLGLKEV</sequence>
<dbReference type="PANTHER" id="PTHR30625:SF11">
    <property type="entry name" value="MOTA_TOLQ_EXBB PROTON CHANNEL DOMAIN-CONTAINING PROTEIN"/>
    <property type="match status" value="1"/>
</dbReference>
<comment type="caution">
    <text evidence="9">The sequence shown here is derived from an EMBL/GenBank/DDBJ whole genome shotgun (WGS) entry which is preliminary data.</text>
</comment>
<evidence type="ECO:0000256" key="3">
    <source>
        <dbReference type="ARBA" id="ARBA00022692"/>
    </source>
</evidence>
<reference evidence="9 10" key="1">
    <citation type="submission" date="2020-07" db="EMBL/GenBank/DDBJ databases">
        <authorList>
            <person name="Feng X."/>
        </authorList>
    </citation>
    <scope>NUCLEOTIDE SEQUENCE [LARGE SCALE GENOMIC DNA]</scope>
    <source>
        <strain evidence="9 10">JCM23202</strain>
    </source>
</reference>